<evidence type="ECO:0000313" key="4">
    <source>
        <dbReference type="Proteomes" id="UP000215086"/>
    </source>
</evidence>
<feature type="compositionally biased region" description="Polar residues" evidence="1">
    <location>
        <begin position="723"/>
        <end position="742"/>
    </location>
</feature>
<feature type="compositionally biased region" description="Polar residues" evidence="1">
    <location>
        <begin position="674"/>
        <end position="704"/>
    </location>
</feature>
<name>A0A286RIV1_9BACT</name>
<feature type="compositionally biased region" description="Polar residues" evidence="1">
    <location>
        <begin position="951"/>
        <end position="992"/>
    </location>
</feature>
<feature type="compositionally biased region" description="Low complexity" evidence="1">
    <location>
        <begin position="746"/>
        <end position="760"/>
    </location>
</feature>
<feature type="compositionally biased region" description="Pro residues" evidence="1">
    <location>
        <begin position="593"/>
        <end position="602"/>
    </location>
</feature>
<feature type="compositionally biased region" description="Gly residues" evidence="1">
    <location>
        <begin position="1186"/>
        <end position="1202"/>
    </location>
</feature>
<feature type="transmembrane region" description="Helical" evidence="2">
    <location>
        <begin position="81"/>
        <end position="104"/>
    </location>
</feature>
<feature type="compositionally biased region" description="Low complexity" evidence="1">
    <location>
        <begin position="849"/>
        <end position="870"/>
    </location>
</feature>
<gene>
    <name evidence="3" type="ORF">THTE_3286</name>
</gene>
<feature type="compositionally biased region" description="Polar residues" evidence="1">
    <location>
        <begin position="1007"/>
        <end position="1042"/>
    </location>
</feature>
<protein>
    <submittedName>
        <fullName evidence="3">LPXTG-motif cell wall anchor domain protein</fullName>
    </submittedName>
</protein>
<evidence type="ECO:0000256" key="1">
    <source>
        <dbReference type="SAM" id="MobiDB-lite"/>
    </source>
</evidence>
<proteinExistence type="predicted"/>
<evidence type="ECO:0000313" key="3">
    <source>
        <dbReference type="EMBL" id="ASV75888.1"/>
    </source>
</evidence>
<feature type="transmembrane region" description="Helical" evidence="2">
    <location>
        <begin position="174"/>
        <end position="195"/>
    </location>
</feature>
<dbReference type="KEGG" id="ttf:THTE_3286"/>
<feature type="region of interest" description="Disordered" evidence="1">
    <location>
        <begin position="1"/>
        <end position="22"/>
    </location>
</feature>
<accession>A0A286RIV1</accession>
<sequence>MSRAVADVRPLPPPPPEANLPPEDEEVLILRQVETTRRKIATVEIVWRSLALVAGMIAYGLLAAVVDQWIYPHGMPTAVRWLLWIVFVLATVGWIILSLGPYLVRRIHPVFAAYQVEQAVPTLKHSLISFLLLRGEKDALRSDPLKLNVFRGLERNTAQQVSQVSPEVVVDRSAILRTGYVLIALIAIFALLVLLSPKNPLVSAARAVLPWSHISPPSRVKIEVVQPGTAEVLQGDRVVVSALIQGLREGEGARVVYSTADGQAVDQVIPLQPVADKPGRYECELSPSIQQNTTYRVTAGDAVTPDYHLTVVTPLRVRIHKIEYQFPAYTKLEPRVVENLGDIQAIEGTEVTIHAEAPEPLRSAEITMEGDQRGTLRMVVEEKQARAAMRLRLNKVGSSLREYSVYSIRAESRDGRPSVDPVKYTIEVIPDMPPAARWESPRETRVTVPVNGSLPLRLRAEDPDFGLQQIVLTIESLGKKVTQEILLDRAKGDAYRGEFSGEYLFVPSKLGLATGDLALCRVEVADNREPTSNLVKLPELEIHIGPAEQGAESRSAESQQKSTAERNEKPGQSPPDKGSGQAQPPSPLGEQPPAKPNPPGQPPEQSRSPDSARQPESFDQPNQQNQPNQPGQMQSSQQATEGSTPQSSADQPSSSGESSSAQPSAQSGQQANQKNAEQPAQGQQSGASDPQIGTNPPAQGQNGKADNPGSGESQAGSQGGNGKDSQGTKDGQGQSGDMTGTSGKRAAGASAQESGSSPQPTDQRSDSRERTSNGMQKGDAGEQTIGAGQNQTQGKSGERQSAVNEGTNPDKANSPEAGMKEGHPQGESGTAGAAQSRGNGTEQTGSGKPGASEASQQSGGSGTGQNNPGAEPGLPNRGAGEGTQPGAMASQGGSARAGEGNSEQFSGGKGSDGSQRQDKIDGISNPGDAIERILKYLERSGAAKPDGAASGAQTQGSQTATANEQPPGSGDQSTPPTSEAGQRSGNQQQSAERSAGAQSNGQAAQPNRDSTSVPAGQSPAAESNPQPTKTNNQQGGTASAPANSGMAPPQGDAAPRQTEGASNTVANPPQSNQQHAAQNREGESGEQAGLGGQGGGQQTPGKGSGAEGSQSPADGQGGNPSPGTGPEASASAGSKAAGSGGSSQGGPGTSGDSSRGAQGGSQSSAQSSETGGGQRAPNSAQSGNASRGGGLPGGGAGGGGAWPGTETPVDDPNLEFARRQTDLVLRYLEDQIARQNPDENLLKELGWTKEEMAQFVRRWQELKKAAEDDTPRGKDAKKRLNEILRSLGLRPSGTEIRRNENLRDTVHGLEAGRDIPPPPQWSDYFREYLKSLGAAQ</sequence>
<feature type="transmembrane region" description="Helical" evidence="2">
    <location>
        <begin position="45"/>
        <end position="66"/>
    </location>
</feature>
<feature type="compositionally biased region" description="Gly residues" evidence="1">
    <location>
        <begin position="1088"/>
        <end position="1106"/>
    </location>
</feature>
<keyword evidence="2" id="KW-0472">Membrane</keyword>
<evidence type="ECO:0000256" key="2">
    <source>
        <dbReference type="SAM" id="Phobius"/>
    </source>
</evidence>
<feature type="compositionally biased region" description="Low complexity" evidence="1">
    <location>
        <begin position="1128"/>
        <end position="1137"/>
    </location>
</feature>
<keyword evidence="2" id="KW-0812">Transmembrane</keyword>
<feature type="compositionally biased region" description="Polar residues" evidence="1">
    <location>
        <begin position="1059"/>
        <end position="1077"/>
    </location>
</feature>
<dbReference type="RefSeq" id="WP_095415810.1">
    <property type="nucleotide sequence ID" value="NZ_CP018477.1"/>
</dbReference>
<feature type="compositionally biased region" description="Low complexity" evidence="1">
    <location>
        <begin position="620"/>
        <end position="673"/>
    </location>
</feature>
<reference evidence="3 4" key="1">
    <citation type="journal article" name="Front. Microbiol.">
        <title>Sugar Metabolism of the First Thermophilic Planctomycete Thermogutta terrifontis: Comparative Genomic and Transcriptomic Approaches.</title>
        <authorList>
            <person name="Elcheninov A.G."/>
            <person name="Menzel P."/>
            <person name="Gudbergsdottir S.R."/>
            <person name="Slesarev A.I."/>
            <person name="Kadnikov V.V."/>
            <person name="Krogh A."/>
            <person name="Bonch-Osmolovskaya E.A."/>
            <person name="Peng X."/>
            <person name="Kublanov I.V."/>
        </authorList>
    </citation>
    <scope>NUCLEOTIDE SEQUENCE [LARGE SCALE GENOMIC DNA]</scope>
    <source>
        <strain evidence="3 4">R1</strain>
    </source>
</reference>
<feature type="compositionally biased region" description="Polar residues" evidence="1">
    <location>
        <begin position="836"/>
        <end position="846"/>
    </location>
</feature>
<feature type="compositionally biased region" description="Pro residues" evidence="1">
    <location>
        <begin position="10"/>
        <end position="19"/>
    </location>
</feature>
<feature type="region of interest" description="Disordered" evidence="1">
    <location>
        <begin position="537"/>
        <end position="1216"/>
    </location>
</feature>
<feature type="compositionally biased region" description="Polar residues" evidence="1">
    <location>
        <begin position="786"/>
        <end position="811"/>
    </location>
</feature>
<feature type="compositionally biased region" description="Low complexity" evidence="1">
    <location>
        <begin position="994"/>
        <end position="1005"/>
    </location>
</feature>
<feature type="compositionally biased region" description="Basic and acidic residues" evidence="1">
    <location>
        <begin position="929"/>
        <end position="938"/>
    </location>
</feature>
<keyword evidence="4" id="KW-1185">Reference proteome</keyword>
<dbReference type="OrthoDB" id="257350at2"/>
<feature type="compositionally biased region" description="Low complexity" evidence="1">
    <location>
        <begin position="1150"/>
        <end position="1169"/>
    </location>
</feature>
<organism evidence="3 4">
    <name type="scientific">Thermogutta terrifontis</name>
    <dbReference type="NCBI Taxonomy" id="1331910"/>
    <lineage>
        <taxon>Bacteria</taxon>
        <taxon>Pseudomonadati</taxon>
        <taxon>Planctomycetota</taxon>
        <taxon>Planctomycetia</taxon>
        <taxon>Pirellulales</taxon>
        <taxon>Thermoguttaceae</taxon>
        <taxon>Thermogutta</taxon>
    </lineage>
</organism>
<keyword evidence="2" id="KW-1133">Transmembrane helix</keyword>
<dbReference type="EMBL" id="CP018477">
    <property type="protein sequence ID" value="ASV75888.1"/>
    <property type="molecule type" value="Genomic_DNA"/>
</dbReference>
<feature type="compositionally biased region" description="Gly residues" evidence="1">
    <location>
        <begin position="1138"/>
        <end position="1149"/>
    </location>
</feature>
<feature type="compositionally biased region" description="Polar residues" evidence="1">
    <location>
        <begin position="1176"/>
        <end position="1185"/>
    </location>
</feature>
<dbReference type="Proteomes" id="UP000215086">
    <property type="component" value="Chromosome"/>
</dbReference>